<dbReference type="AlphaFoldDB" id="A0A1I8FK54"/>
<evidence type="ECO:0000313" key="1">
    <source>
        <dbReference type="Proteomes" id="UP000095280"/>
    </source>
</evidence>
<sequence length="119" mass="13164">PDTESGEVALVIRKKLLNAWAPCSANPGPGWSPVTPPYLRSLGHGSVPVFSKLLPQVREFLNHLERASGDILIDVEGRQQLMNALRVVRNNLVACGELLRPRAQFFMTIFIVIVSFSDL</sequence>
<accession>A0A1I8FK54</accession>
<protein>
    <submittedName>
        <fullName evidence="2">Dynein_C domain-containing protein</fullName>
    </submittedName>
</protein>
<dbReference type="Proteomes" id="UP000095280">
    <property type="component" value="Unplaced"/>
</dbReference>
<organism evidence="1 2">
    <name type="scientific">Macrostomum lignano</name>
    <dbReference type="NCBI Taxonomy" id="282301"/>
    <lineage>
        <taxon>Eukaryota</taxon>
        <taxon>Metazoa</taxon>
        <taxon>Spiralia</taxon>
        <taxon>Lophotrochozoa</taxon>
        <taxon>Platyhelminthes</taxon>
        <taxon>Rhabditophora</taxon>
        <taxon>Macrostomorpha</taxon>
        <taxon>Macrostomida</taxon>
        <taxon>Macrostomidae</taxon>
        <taxon>Macrostomum</taxon>
    </lineage>
</organism>
<name>A0A1I8FK54_9PLAT</name>
<dbReference type="WBParaSite" id="maker-unitig_38304-snap-gene-0.3-mRNA-1">
    <property type="protein sequence ID" value="maker-unitig_38304-snap-gene-0.3-mRNA-1"/>
    <property type="gene ID" value="maker-unitig_38304-snap-gene-0.3"/>
</dbReference>
<keyword evidence="1" id="KW-1185">Reference proteome</keyword>
<reference evidence="2" key="1">
    <citation type="submission" date="2016-11" db="UniProtKB">
        <authorList>
            <consortium name="WormBaseParasite"/>
        </authorList>
    </citation>
    <scope>IDENTIFICATION</scope>
</reference>
<evidence type="ECO:0000313" key="2">
    <source>
        <dbReference type="WBParaSite" id="maker-unitig_38304-snap-gene-0.3-mRNA-1"/>
    </source>
</evidence>
<proteinExistence type="predicted"/>